<dbReference type="Gene3D" id="2.60.120.620">
    <property type="entry name" value="q2cbj1_9rhob like domain"/>
    <property type="match status" value="1"/>
</dbReference>
<protein>
    <recommendedName>
        <fullName evidence="1">Prolyl 4-hydroxylase alpha subunit Fe(2+) 2OG dioxygenase domain-containing protein</fullName>
    </recommendedName>
</protein>
<dbReference type="Proteomes" id="UP000626109">
    <property type="component" value="Unassembled WGS sequence"/>
</dbReference>
<dbReference type="InterPro" id="IPR044862">
    <property type="entry name" value="Pro_4_hyd_alph_FE2OG_OXY"/>
</dbReference>
<comment type="caution">
    <text evidence="2">The sequence shown here is derived from an EMBL/GenBank/DDBJ whole genome shotgun (WGS) entry which is preliminary data.</text>
</comment>
<reference evidence="2" key="1">
    <citation type="submission" date="2021-02" db="EMBL/GenBank/DDBJ databases">
        <authorList>
            <person name="Dougan E. K."/>
            <person name="Rhodes N."/>
            <person name="Thang M."/>
            <person name="Chan C."/>
        </authorList>
    </citation>
    <scope>NUCLEOTIDE SEQUENCE</scope>
</reference>
<gene>
    <name evidence="2" type="ORF">PGLA2088_LOCUS423</name>
</gene>
<evidence type="ECO:0000313" key="2">
    <source>
        <dbReference type="EMBL" id="CAE8625237.1"/>
    </source>
</evidence>
<proteinExistence type="predicted"/>
<dbReference type="EMBL" id="CAJNNW010000261">
    <property type="protein sequence ID" value="CAE8625237.1"/>
    <property type="molecule type" value="Genomic_DNA"/>
</dbReference>
<feature type="domain" description="Prolyl 4-hydroxylase alpha subunit Fe(2+) 2OG dioxygenase" evidence="1">
    <location>
        <begin position="2"/>
        <end position="73"/>
    </location>
</feature>
<name>A0A813GJF9_POLGL</name>
<feature type="non-terminal residue" evidence="2">
    <location>
        <position position="92"/>
    </location>
</feature>
<dbReference type="AlphaFoldDB" id="A0A813GJF9"/>
<evidence type="ECO:0000259" key="1">
    <source>
        <dbReference type="Pfam" id="PF13640"/>
    </source>
</evidence>
<dbReference type="Pfam" id="PF13640">
    <property type="entry name" value="2OG-FeII_Oxy_3"/>
    <property type="match status" value="1"/>
</dbReference>
<accession>A0A813GJF9</accession>
<organism evidence="2 3">
    <name type="scientific">Polarella glacialis</name>
    <name type="common">Dinoflagellate</name>
    <dbReference type="NCBI Taxonomy" id="89957"/>
    <lineage>
        <taxon>Eukaryota</taxon>
        <taxon>Sar</taxon>
        <taxon>Alveolata</taxon>
        <taxon>Dinophyceae</taxon>
        <taxon>Suessiales</taxon>
        <taxon>Suessiaceae</taxon>
        <taxon>Polarella</taxon>
    </lineage>
</organism>
<sequence>VAYINPAGFQSSEVGGQLRCHVGAAAGDLTGGTAKVKQDFLPQGGTAVLFPSKAVLHEVLPSYARRYALTLWFLAPATSGPQQGGATSGPTQ</sequence>
<evidence type="ECO:0000313" key="3">
    <source>
        <dbReference type="Proteomes" id="UP000626109"/>
    </source>
</evidence>